<evidence type="ECO:0008006" key="5">
    <source>
        <dbReference type="Google" id="ProtNLM"/>
    </source>
</evidence>
<dbReference type="InterPro" id="IPR031353">
    <property type="entry name" value="NACHT_sigma"/>
</dbReference>
<dbReference type="InterPro" id="IPR031352">
    <property type="entry name" value="SesA"/>
</dbReference>
<dbReference type="Pfam" id="PF17107">
    <property type="entry name" value="SesA"/>
    <property type="match status" value="1"/>
</dbReference>
<name>A0A8H5EE35_FUSOX</name>
<dbReference type="EMBL" id="JAAFOW010002340">
    <property type="protein sequence ID" value="KAF5257313.1"/>
    <property type="molecule type" value="Genomic_DNA"/>
</dbReference>
<evidence type="ECO:0000313" key="4">
    <source>
        <dbReference type="Proteomes" id="UP000558688"/>
    </source>
</evidence>
<reference evidence="3" key="1">
    <citation type="submission" date="2020-02" db="EMBL/GenBank/DDBJ databases">
        <title>Identification and distribution of gene clusters putatively required for synthesis of sphingolipid metabolism inhibitors in phylogenetically diverse species of the filamentous fungus Fusarium.</title>
        <authorList>
            <person name="Kim H.-S."/>
            <person name="Busman M."/>
            <person name="Brown D.W."/>
            <person name="Divon H."/>
            <person name="Uhlig S."/>
            <person name="Proctor R.H."/>
        </authorList>
    </citation>
    <scope>NUCLEOTIDE SEQUENCE [LARGE SCALE GENOMIC DNA]</scope>
    <source>
        <strain evidence="3">NRRL 39464</strain>
    </source>
</reference>
<proteinExistence type="predicted"/>
<comment type="caution">
    <text evidence="3">The sequence shown here is derived from an EMBL/GenBank/DDBJ whole genome shotgun (WGS) entry which is preliminary data.</text>
</comment>
<evidence type="ECO:0000313" key="3">
    <source>
        <dbReference type="EMBL" id="KAF5257313.1"/>
    </source>
</evidence>
<protein>
    <recommendedName>
        <fullName evidence="5">NACHT-NTPase and P-loop NTPases N-terminal domain-containing protein</fullName>
    </recommendedName>
</protein>
<evidence type="ECO:0000259" key="1">
    <source>
        <dbReference type="Pfam" id="PF17106"/>
    </source>
</evidence>
<gene>
    <name evidence="3" type="ORF">FOXYS1_12165</name>
</gene>
<feature type="domain" description="NACHT-NTPase and P-loop NTPases N-terminal" evidence="2">
    <location>
        <begin position="9"/>
        <end position="129"/>
    </location>
</feature>
<sequence>MAASVTDLIRSTIKTIKEATPHYSVVKDDKGLREAFHEAGRGLLLVEQALQTAKTQLGGRNLAGDPQSVISSLKECSTNAELSKNIFNAVAQVPETSRFERYKEAVRQEGKGRTVEVLVIGMMNDVCVLAENGAIRAGMEEQVKALRHAIEKLSNMEASVPKEGLGNTFTHFGSGDMLNAPGGTQNITKGNGPQFPGGNFYAPLSFGSGGS</sequence>
<evidence type="ECO:0000259" key="2">
    <source>
        <dbReference type="Pfam" id="PF17107"/>
    </source>
</evidence>
<dbReference type="Pfam" id="PF17106">
    <property type="entry name" value="NACHT_sigma"/>
    <property type="match status" value="1"/>
</dbReference>
<dbReference type="AlphaFoldDB" id="A0A8H5EE35"/>
<feature type="domain" description="NACHT-NTPase sigma" evidence="1">
    <location>
        <begin position="168"/>
        <end position="207"/>
    </location>
</feature>
<organism evidence="3 4">
    <name type="scientific">Fusarium oxysporum</name>
    <name type="common">Fusarium vascular wilt</name>
    <dbReference type="NCBI Taxonomy" id="5507"/>
    <lineage>
        <taxon>Eukaryota</taxon>
        <taxon>Fungi</taxon>
        <taxon>Dikarya</taxon>
        <taxon>Ascomycota</taxon>
        <taxon>Pezizomycotina</taxon>
        <taxon>Sordariomycetes</taxon>
        <taxon>Hypocreomycetidae</taxon>
        <taxon>Hypocreales</taxon>
        <taxon>Nectriaceae</taxon>
        <taxon>Fusarium</taxon>
        <taxon>Fusarium oxysporum species complex</taxon>
    </lineage>
</organism>
<dbReference type="Proteomes" id="UP000558688">
    <property type="component" value="Unassembled WGS sequence"/>
</dbReference>
<accession>A0A8H5EE35</accession>